<gene>
    <name evidence="2" type="ORF">BN14_08418</name>
</gene>
<name>M5C4H9_THACB</name>
<dbReference type="Proteomes" id="UP000012065">
    <property type="component" value="Unassembled WGS sequence"/>
</dbReference>
<evidence type="ECO:0000313" key="2">
    <source>
        <dbReference type="EMBL" id="CCO34321.1"/>
    </source>
</evidence>
<evidence type="ECO:0000313" key="3">
    <source>
        <dbReference type="Proteomes" id="UP000012065"/>
    </source>
</evidence>
<dbReference type="AlphaFoldDB" id="M5C4H9"/>
<sequence length="68" mass="7245">MAPLTNPRKSTGGKAPREKLPPLIYGSRKSNLSTDAVPSSSTPLTTNAEKPDDDTPATTPNNETNRTH</sequence>
<feature type="compositionally biased region" description="Polar residues" evidence="1">
    <location>
        <begin position="28"/>
        <end position="48"/>
    </location>
</feature>
<evidence type="ECO:0000256" key="1">
    <source>
        <dbReference type="SAM" id="MobiDB-lite"/>
    </source>
</evidence>
<accession>M5C4H9</accession>
<comment type="caution">
    <text evidence="2">The sequence shown here is derived from an EMBL/GenBank/DDBJ whole genome shotgun (WGS) entry which is preliminary data.</text>
</comment>
<dbReference type="EMBL" id="CAOJ01012911">
    <property type="protein sequence ID" value="CCO34321.1"/>
    <property type="molecule type" value="Genomic_DNA"/>
</dbReference>
<protein>
    <submittedName>
        <fullName evidence="2">Uncharacterized protein</fullName>
    </submittedName>
</protein>
<reference evidence="2 3" key="1">
    <citation type="journal article" date="2013" name="J. Biotechnol.">
        <title>Establishment and interpretation of the genome sequence of the phytopathogenic fungus Rhizoctonia solani AG1-IB isolate 7/3/14.</title>
        <authorList>
            <person name="Wibberg D.W."/>
            <person name="Jelonek L.J."/>
            <person name="Rupp O.R."/>
            <person name="Hennig M.H."/>
            <person name="Eikmeyer F.E."/>
            <person name="Goesmann A.G."/>
            <person name="Hartmann A.H."/>
            <person name="Borriss R.B."/>
            <person name="Grosch R.G."/>
            <person name="Puehler A.P."/>
            <person name="Schlueter A.S."/>
        </authorList>
    </citation>
    <scope>NUCLEOTIDE SEQUENCE [LARGE SCALE GENOMIC DNA]</scope>
    <source>
        <strain evidence="3">AG1-IB / isolate 7/3/14</strain>
    </source>
</reference>
<feature type="region of interest" description="Disordered" evidence="1">
    <location>
        <begin position="1"/>
        <end position="68"/>
    </location>
</feature>
<proteinExistence type="predicted"/>
<organism evidence="2 3">
    <name type="scientific">Thanatephorus cucumeris (strain AG1-IB / isolate 7/3/14)</name>
    <name type="common">Lettuce bottom rot fungus</name>
    <name type="synonym">Rhizoctonia solani</name>
    <dbReference type="NCBI Taxonomy" id="1108050"/>
    <lineage>
        <taxon>Eukaryota</taxon>
        <taxon>Fungi</taxon>
        <taxon>Dikarya</taxon>
        <taxon>Basidiomycota</taxon>
        <taxon>Agaricomycotina</taxon>
        <taxon>Agaricomycetes</taxon>
        <taxon>Cantharellales</taxon>
        <taxon>Ceratobasidiaceae</taxon>
        <taxon>Rhizoctonia</taxon>
        <taxon>Rhizoctonia solani AG-1</taxon>
    </lineage>
</organism>
<feature type="compositionally biased region" description="Polar residues" evidence="1">
    <location>
        <begin position="56"/>
        <end position="68"/>
    </location>
</feature>
<dbReference type="HOGENOM" id="CLU_2795720_0_0_1"/>